<dbReference type="EMBL" id="CP008822">
    <property type="protein sequence ID" value="AIM27255.1"/>
    <property type="molecule type" value="Genomic_DNA"/>
</dbReference>
<protein>
    <submittedName>
        <fullName evidence="3">ATPase</fullName>
    </submittedName>
</protein>
<evidence type="ECO:0000313" key="10">
    <source>
        <dbReference type="Proteomes" id="UP000061362"/>
    </source>
</evidence>
<evidence type="ECO:0000313" key="2">
    <source>
        <dbReference type="EMBL" id="AIM27255.1"/>
    </source>
</evidence>
<evidence type="ECO:0000259" key="1">
    <source>
        <dbReference type="Pfam" id="PF13173"/>
    </source>
</evidence>
<evidence type="ECO:0000313" key="5">
    <source>
        <dbReference type="EMBL" id="AKV78635.1"/>
    </source>
</evidence>
<accession>A0A088E7E7</accession>
<proteinExistence type="predicted"/>
<evidence type="ECO:0000313" key="12">
    <source>
        <dbReference type="Proteomes" id="UP000062475"/>
    </source>
</evidence>
<dbReference type="InterPro" id="IPR027417">
    <property type="entry name" value="P-loop_NTPase"/>
</dbReference>
<dbReference type="EMBL" id="CP012172">
    <property type="protein sequence ID" value="AKV74144.1"/>
    <property type="molecule type" value="Genomic_DNA"/>
</dbReference>
<dbReference type="EMBL" id="CP012174">
    <property type="protein sequence ID" value="AKV78635.1"/>
    <property type="molecule type" value="Genomic_DNA"/>
</dbReference>
<dbReference type="GeneID" id="91755577"/>
<dbReference type="OrthoDB" id="132045at2157"/>
<dbReference type="EMBL" id="CP012176">
    <property type="protein sequence ID" value="AKV83124.1"/>
    <property type="molecule type" value="Genomic_DNA"/>
</dbReference>
<dbReference type="PANTHER" id="PTHR34704">
    <property type="entry name" value="ATPASE"/>
    <property type="match status" value="1"/>
</dbReference>
<feature type="domain" description="AAA" evidence="1">
    <location>
        <begin position="19"/>
        <end position="141"/>
    </location>
</feature>
<evidence type="ECO:0000313" key="4">
    <source>
        <dbReference type="EMBL" id="AKV76384.1"/>
    </source>
</evidence>
<evidence type="ECO:0000313" key="6">
    <source>
        <dbReference type="EMBL" id="AKV80880.1"/>
    </source>
</evidence>
<evidence type="ECO:0000313" key="3">
    <source>
        <dbReference type="EMBL" id="AKV74144.1"/>
    </source>
</evidence>
<dbReference type="AlphaFoldDB" id="A0A088E7E7"/>
<gene>
    <name evidence="2" type="ORF">HA72_1105</name>
    <name evidence="3" type="ORF">MsedA_1119</name>
    <name evidence="4" type="ORF">MsedB_1121</name>
    <name evidence="5" type="ORF">MsedC_1119</name>
    <name evidence="6" type="ORF">MsedD_1120</name>
    <name evidence="7" type="ORF">MsedE_1122</name>
</gene>
<dbReference type="EMBL" id="CP012173">
    <property type="protein sequence ID" value="AKV76384.1"/>
    <property type="molecule type" value="Genomic_DNA"/>
</dbReference>
<dbReference type="Proteomes" id="UP000029084">
    <property type="component" value="Chromosome"/>
</dbReference>
<sequence length="394" mass="44757">MRLVLQRKECEELKRVDYWILLFGRRKTGKTTLIKNCAKYDYFVTIANESEGLLEDGERIGIPELLREIRSEVRRGGRVVIDEFQRLPERFYADISTLDRTGGLVLAGSSYGVLNKVFDSNSPLLGLVTPREIPILRYEEVLSQVGDPVLSTLFRDPWVIPFVNSYGEFLDRIREFSLISKGLVGEIFKEEERSLTELYYQSLLKVAEGVWKTSDLAGILQVKGGEATVSSLMNRLSKMGLVRKIRTLGKELYYRHVSPVISLAFYAESKYLVSDRDVKIPELPIGLEVQFSVGEMISEYYGGDFVYSPREDIDVIVMKGRRRLIAFEVKMGEISESEAREAVRRMGRVAERVGLISLRERPPEIGDVSLGPTELLEMSRELVAGKRVPGPEVD</sequence>
<dbReference type="RefSeq" id="WP_012021056.1">
    <property type="nucleotide sequence ID" value="NZ_AP019770.1"/>
</dbReference>
<reference evidence="10 11" key="2">
    <citation type="journal article" date="2015" name="Genome Announc.">
        <title>Complete Genome Sequences of Evolved Arsenate-Resistant Metallosphaera sedula Strains.</title>
        <authorList>
            <person name="Ai C."/>
            <person name="McCarthy S."/>
            <person name="Schackwitz W."/>
            <person name="Martin J."/>
            <person name="Lipzen A."/>
            <person name="Blum P."/>
        </authorList>
    </citation>
    <scope>NUCLEOTIDE SEQUENCE [LARGE SCALE GENOMIC DNA]</scope>
    <source>
        <strain evidence="5 11">ARS120-1</strain>
        <strain evidence="6 10">ARS120-2</strain>
        <strain evidence="3 13">ARS50-1</strain>
        <strain evidence="4 12">ARS50-2</strain>
    </source>
</reference>
<name>A0A088E7E7_9CREN</name>
<dbReference type="Proteomes" id="UP000056255">
    <property type="component" value="Chromosome"/>
</dbReference>
<reference evidence="7 9" key="3">
    <citation type="submission" date="2015-07" db="EMBL/GenBank/DDBJ databases">
        <title>Physiological, transcriptional responses and genome re-sequencing of acid resistant extremely thermoacidophilic Metallosphaera sedula SARC-M1.</title>
        <authorList>
            <person name="Ai C."/>
            <person name="McCarthy S."/>
            <person name="Eckrich V."/>
            <person name="Rudrappa D."/>
            <person name="Qiu G."/>
            <person name="Blum P."/>
        </authorList>
    </citation>
    <scope>NUCLEOTIDE SEQUENCE [LARGE SCALE GENOMIC DNA]</scope>
    <source>
        <strain evidence="7 9">SARC-M1</strain>
    </source>
</reference>
<evidence type="ECO:0000313" key="13">
    <source>
        <dbReference type="Proteomes" id="UP000068832"/>
    </source>
</evidence>
<dbReference type="OMA" id="DPWIIPF"/>
<dbReference type="Proteomes" id="UP000062398">
    <property type="component" value="Chromosome"/>
</dbReference>
<evidence type="ECO:0000313" key="11">
    <source>
        <dbReference type="Proteomes" id="UP000062398"/>
    </source>
</evidence>
<dbReference type="PATRIC" id="fig|43687.5.peg.1150"/>
<dbReference type="InterPro" id="IPR041682">
    <property type="entry name" value="AAA_14"/>
</dbReference>
<evidence type="ECO:0000313" key="7">
    <source>
        <dbReference type="EMBL" id="AKV83124.1"/>
    </source>
</evidence>
<dbReference type="Proteomes" id="UP000068832">
    <property type="component" value="Chromosome"/>
</dbReference>
<dbReference type="PANTHER" id="PTHR34704:SF1">
    <property type="entry name" value="ATPASE"/>
    <property type="match status" value="1"/>
</dbReference>
<dbReference type="Pfam" id="PF13173">
    <property type="entry name" value="AAA_14"/>
    <property type="match status" value="1"/>
</dbReference>
<dbReference type="Proteomes" id="UP000062475">
    <property type="component" value="Chromosome"/>
</dbReference>
<dbReference type="Proteomes" id="UP000061362">
    <property type="component" value="Chromosome"/>
</dbReference>
<dbReference type="EMBL" id="CP012175">
    <property type="protein sequence ID" value="AKV80880.1"/>
    <property type="molecule type" value="Genomic_DNA"/>
</dbReference>
<dbReference type="SUPFAM" id="SSF52540">
    <property type="entry name" value="P-loop containing nucleoside triphosphate hydrolases"/>
    <property type="match status" value="1"/>
</dbReference>
<evidence type="ECO:0000313" key="8">
    <source>
        <dbReference type="Proteomes" id="UP000029084"/>
    </source>
</evidence>
<organism evidence="2 8">
    <name type="scientific">Metallosphaera sedula</name>
    <dbReference type="NCBI Taxonomy" id="43687"/>
    <lineage>
        <taxon>Archaea</taxon>
        <taxon>Thermoproteota</taxon>
        <taxon>Thermoprotei</taxon>
        <taxon>Sulfolobales</taxon>
        <taxon>Sulfolobaceae</taxon>
        <taxon>Metallosphaera</taxon>
    </lineage>
</organism>
<evidence type="ECO:0000313" key="9">
    <source>
        <dbReference type="Proteomes" id="UP000056255"/>
    </source>
</evidence>
<reference evidence="2 8" key="1">
    <citation type="journal article" date="2014" name="J. Bacteriol.">
        <title>Role of an Archaeal PitA Transporter in the Copper and Arsenic Resistance of Metallosphaera sedula, an Extreme Thermoacidophile.</title>
        <authorList>
            <person name="McCarthy S."/>
            <person name="Ai C."/>
            <person name="Wheaton G."/>
            <person name="Tevatia R."/>
            <person name="Eckrich V."/>
            <person name="Kelly R."/>
            <person name="Blum P."/>
        </authorList>
    </citation>
    <scope>NUCLEOTIDE SEQUENCE [LARGE SCALE GENOMIC DNA]</scope>
    <source>
        <strain evidence="2 8">CuR1</strain>
    </source>
</reference>